<dbReference type="Pfam" id="PF01370">
    <property type="entry name" value="Epimerase"/>
    <property type="match status" value="1"/>
</dbReference>
<sequence length="295" mass="32958">MNRKVVLAGGTGFIGNYFKRSFEARGYEVRIISRKPGNIAWSNVHAIAEALEGAELLMNLAGKSVNCRYNPSNKDEIVNSRTETTLQLGKALLLCNNPPPLWINSSTATIYRHAEDRAMTEEHGEIGTGFSVEVAKAWENAFFSFTLPKTRQAALRIAIVLGKDGGVLNPFKNLVAFGLGGAQGPGNQMFSWIHVEDLFRIVLFIMEHKELEGIINCASPHPVTNRELMSEMRSVLNKKFGLPSPRWLLEIGALVIRTETELLLKSRWVIPERLQRHGFAFQFSHIQGAIQDICK</sequence>
<dbReference type="OrthoDB" id="9801773at2"/>
<dbReference type="PANTHER" id="PTHR11092">
    <property type="entry name" value="SUGAR NUCLEOTIDE EPIMERASE RELATED"/>
    <property type="match status" value="1"/>
</dbReference>
<dbReference type="NCBIfam" id="TIGR01777">
    <property type="entry name" value="yfcH"/>
    <property type="match status" value="1"/>
</dbReference>
<dbReference type="PANTHER" id="PTHR11092:SF0">
    <property type="entry name" value="EPIMERASE FAMILY PROTEIN SDR39U1"/>
    <property type="match status" value="1"/>
</dbReference>
<reference evidence="4 5" key="1">
    <citation type="journal article" date="2007" name="Int. J. Syst. Evol. Microbiol.">
        <title>Paenibacillus ginsengarvi sp. nov., isolated from soil from ginseng cultivation.</title>
        <authorList>
            <person name="Yoon M.H."/>
            <person name="Ten L.N."/>
            <person name="Im W.T."/>
        </authorList>
    </citation>
    <scope>NUCLEOTIDE SEQUENCE [LARGE SCALE GENOMIC DNA]</scope>
    <source>
        <strain evidence="4 5">KCTC 13059</strain>
    </source>
</reference>
<comment type="caution">
    <text evidence="4">The sequence shown here is derived from an EMBL/GenBank/DDBJ whole genome shotgun (WGS) entry which is preliminary data.</text>
</comment>
<dbReference type="AlphaFoldDB" id="A0A3B0CND8"/>
<dbReference type="Pfam" id="PF08338">
    <property type="entry name" value="DUF1731"/>
    <property type="match status" value="1"/>
</dbReference>
<evidence type="ECO:0000259" key="2">
    <source>
        <dbReference type="Pfam" id="PF01370"/>
    </source>
</evidence>
<evidence type="ECO:0000256" key="1">
    <source>
        <dbReference type="ARBA" id="ARBA00009353"/>
    </source>
</evidence>
<protein>
    <submittedName>
        <fullName evidence="4">TIGR01777 family protein</fullName>
    </submittedName>
</protein>
<dbReference type="Proteomes" id="UP000282311">
    <property type="component" value="Unassembled WGS sequence"/>
</dbReference>
<dbReference type="InterPro" id="IPR036291">
    <property type="entry name" value="NAD(P)-bd_dom_sf"/>
</dbReference>
<proteinExistence type="inferred from homology"/>
<dbReference type="InterPro" id="IPR013549">
    <property type="entry name" value="DUF1731"/>
</dbReference>
<evidence type="ECO:0000313" key="5">
    <source>
        <dbReference type="Proteomes" id="UP000282311"/>
    </source>
</evidence>
<dbReference type="SUPFAM" id="SSF51735">
    <property type="entry name" value="NAD(P)-binding Rossmann-fold domains"/>
    <property type="match status" value="1"/>
</dbReference>
<feature type="domain" description="NAD-dependent epimerase/dehydratase" evidence="2">
    <location>
        <begin position="5"/>
        <end position="117"/>
    </location>
</feature>
<keyword evidence="5" id="KW-1185">Reference proteome</keyword>
<accession>A0A3B0CND8</accession>
<evidence type="ECO:0000259" key="3">
    <source>
        <dbReference type="Pfam" id="PF08338"/>
    </source>
</evidence>
<comment type="similarity">
    <text evidence="1">Belongs to the NAD(P)-dependent epimerase/dehydratase family. SDR39U1 subfamily.</text>
</comment>
<dbReference type="Gene3D" id="3.40.50.720">
    <property type="entry name" value="NAD(P)-binding Rossmann-like Domain"/>
    <property type="match status" value="1"/>
</dbReference>
<name>A0A3B0CND8_9BACL</name>
<dbReference type="InterPro" id="IPR001509">
    <property type="entry name" value="Epimerase_deHydtase"/>
</dbReference>
<dbReference type="RefSeq" id="WP_120745939.1">
    <property type="nucleotide sequence ID" value="NZ_RBAH01000002.1"/>
</dbReference>
<evidence type="ECO:0000313" key="4">
    <source>
        <dbReference type="EMBL" id="RKN86248.1"/>
    </source>
</evidence>
<dbReference type="InterPro" id="IPR010099">
    <property type="entry name" value="SDR39U1"/>
</dbReference>
<feature type="domain" description="DUF1731" evidence="3">
    <location>
        <begin position="245"/>
        <end position="293"/>
    </location>
</feature>
<dbReference type="EMBL" id="RBAH01000002">
    <property type="protein sequence ID" value="RKN86248.1"/>
    <property type="molecule type" value="Genomic_DNA"/>
</dbReference>
<gene>
    <name evidence="4" type="ORF">D7M11_04350</name>
</gene>
<organism evidence="4 5">
    <name type="scientific">Paenibacillus ginsengarvi</name>
    <dbReference type="NCBI Taxonomy" id="400777"/>
    <lineage>
        <taxon>Bacteria</taxon>
        <taxon>Bacillati</taxon>
        <taxon>Bacillota</taxon>
        <taxon>Bacilli</taxon>
        <taxon>Bacillales</taxon>
        <taxon>Paenibacillaceae</taxon>
        <taxon>Paenibacillus</taxon>
    </lineage>
</organism>